<keyword evidence="2 3" id="KW-0501">Molybdenum cofactor biosynthesis</keyword>
<dbReference type="InterPro" id="IPR003786">
    <property type="entry name" value="FdhD"/>
</dbReference>
<dbReference type="PANTHER" id="PTHR30592">
    <property type="entry name" value="FORMATE DEHYDROGENASE"/>
    <property type="match status" value="1"/>
</dbReference>
<comment type="caution">
    <text evidence="3">Lacks conserved residue(s) required for the propagation of feature annotation.</text>
</comment>
<organism evidence="4 5">
    <name type="scientific">Azomonas agilis</name>
    <dbReference type="NCBI Taxonomy" id="116849"/>
    <lineage>
        <taxon>Bacteria</taxon>
        <taxon>Pseudomonadati</taxon>
        <taxon>Pseudomonadota</taxon>
        <taxon>Gammaproteobacteria</taxon>
        <taxon>Pseudomonadales</taxon>
        <taxon>Pseudomonadaceae</taxon>
        <taxon>Azomonas</taxon>
    </lineage>
</organism>
<dbReference type="PIRSF" id="PIRSF015626">
    <property type="entry name" value="FdhD"/>
    <property type="match status" value="1"/>
</dbReference>
<accession>A0A562J0G0</accession>
<comment type="subcellular location">
    <subcellularLocation>
        <location evidence="3">Cytoplasm</location>
    </subcellularLocation>
</comment>
<dbReference type="GO" id="GO:0016783">
    <property type="term" value="F:sulfurtransferase activity"/>
    <property type="evidence" value="ECO:0007669"/>
    <property type="project" value="InterPro"/>
</dbReference>
<dbReference type="GO" id="GO:0097163">
    <property type="term" value="F:sulfur carrier activity"/>
    <property type="evidence" value="ECO:0007669"/>
    <property type="project" value="UniProtKB-UniRule"/>
</dbReference>
<evidence type="ECO:0000256" key="2">
    <source>
        <dbReference type="ARBA" id="ARBA00023150"/>
    </source>
</evidence>
<dbReference type="GO" id="GO:0005737">
    <property type="term" value="C:cytoplasm"/>
    <property type="evidence" value="ECO:0007669"/>
    <property type="project" value="UniProtKB-SubCell"/>
</dbReference>
<dbReference type="Gene3D" id="3.10.20.10">
    <property type="match status" value="1"/>
</dbReference>
<protein>
    <recommendedName>
        <fullName evidence="3">Sulfur carrier protein FdhD</fullName>
    </recommendedName>
</protein>
<dbReference type="EMBL" id="VLKG01000002">
    <property type="protein sequence ID" value="TWH76781.1"/>
    <property type="molecule type" value="Genomic_DNA"/>
</dbReference>
<keyword evidence="5" id="KW-1185">Reference proteome</keyword>
<evidence type="ECO:0000313" key="4">
    <source>
        <dbReference type="EMBL" id="TWH76781.1"/>
    </source>
</evidence>
<dbReference type="OrthoDB" id="3197277at2"/>
<comment type="function">
    <text evidence="3">Required for formate dehydrogenase (FDH) activity. Acts as a sulfur carrier protein that transfers sulfur from IscS to the molybdenum cofactor prior to its insertion into FDH.</text>
</comment>
<evidence type="ECO:0000313" key="5">
    <source>
        <dbReference type="Proteomes" id="UP000319627"/>
    </source>
</evidence>
<dbReference type="NCBIfam" id="TIGR00129">
    <property type="entry name" value="fdhD_narQ"/>
    <property type="match status" value="1"/>
</dbReference>
<feature type="active site" description="Cysteine persulfide intermediate" evidence="3">
    <location>
        <position position="130"/>
    </location>
</feature>
<dbReference type="AlphaFoldDB" id="A0A562J0G0"/>
<gene>
    <name evidence="3" type="primary">fdhD</name>
    <name evidence="4" type="ORF">LX59_00826</name>
</gene>
<dbReference type="SUPFAM" id="SSF53927">
    <property type="entry name" value="Cytidine deaminase-like"/>
    <property type="match status" value="1"/>
</dbReference>
<dbReference type="Proteomes" id="UP000319627">
    <property type="component" value="Unassembled WGS sequence"/>
</dbReference>
<name>A0A562J0G0_9GAMM</name>
<evidence type="ECO:0000256" key="3">
    <source>
        <dbReference type="HAMAP-Rule" id="MF_00187"/>
    </source>
</evidence>
<dbReference type="PANTHER" id="PTHR30592:SF1">
    <property type="entry name" value="SULFUR CARRIER PROTEIN FDHD"/>
    <property type="match status" value="1"/>
</dbReference>
<comment type="similarity">
    <text evidence="3">Belongs to the FdhD family.</text>
</comment>
<keyword evidence="1 3" id="KW-0963">Cytoplasm</keyword>
<comment type="caution">
    <text evidence="4">The sequence shown here is derived from an EMBL/GenBank/DDBJ whole genome shotgun (WGS) entry which is preliminary data.</text>
</comment>
<reference evidence="4 5" key="1">
    <citation type="submission" date="2019-07" db="EMBL/GenBank/DDBJ databases">
        <title>Genomic Encyclopedia of Type Strains, Phase I: the one thousand microbial genomes (KMG-I) project.</title>
        <authorList>
            <person name="Kyrpides N."/>
        </authorList>
    </citation>
    <scope>NUCLEOTIDE SEQUENCE [LARGE SCALE GENOMIC DNA]</scope>
    <source>
        <strain evidence="4 5">DSM 375</strain>
    </source>
</reference>
<dbReference type="HAMAP" id="MF_00187">
    <property type="entry name" value="FdhD"/>
    <property type="match status" value="1"/>
</dbReference>
<evidence type="ECO:0000256" key="1">
    <source>
        <dbReference type="ARBA" id="ARBA00022490"/>
    </source>
</evidence>
<proteinExistence type="inferred from homology"/>
<dbReference type="GO" id="GO:0006777">
    <property type="term" value="P:Mo-molybdopterin cofactor biosynthetic process"/>
    <property type="evidence" value="ECO:0007669"/>
    <property type="project" value="UniProtKB-UniRule"/>
</dbReference>
<dbReference type="InterPro" id="IPR016193">
    <property type="entry name" value="Cytidine_deaminase-like"/>
</dbReference>
<sequence>MISVKIDPFATATTCPAALPAGLSSMGYLDLTDHAARHTQLITELPLAINYNGLAHAVMMVTPQDLEDFLFGFSLSEGIIQHASDLLDWHLEPHILTDGRSALNADVQLSARQLAQFKQERQFRRGATGCGICGTESLSLALPELPKLSNAPLPDAKQLLHWRDHFGQWQILGRQAGAIHAALLLSPEGEALFCREDIGRHNALDKLIGHSLRTRRSLQGHAALMSSRCSTELIQKAVRAGLSTLIHLASPSDLAVQLARHYGLNLIHLPRHSGPRLYAGPSMRLPETL</sequence>
<dbReference type="Pfam" id="PF02634">
    <property type="entry name" value="FdhD-NarQ"/>
    <property type="match status" value="1"/>
</dbReference>
<dbReference type="Gene3D" id="3.40.140.10">
    <property type="entry name" value="Cytidine Deaminase, domain 2"/>
    <property type="match status" value="1"/>
</dbReference>
<dbReference type="RefSeq" id="WP_144570562.1">
    <property type="nucleotide sequence ID" value="NZ_VLKG01000002.1"/>
</dbReference>